<name>A0A852RAM8_9ACTN</name>
<accession>A0A852RAM8</accession>
<dbReference type="EMBL" id="JACCBF010000001">
    <property type="protein sequence ID" value="NYD30651.1"/>
    <property type="molecule type" value="Genomic_DNA"/>
</dbReference>
<dbReference type="CDD" id="cd12913">
    <property type="entry name" value="PDC1_MCP_like"/>
    <property type="match status" value="1"/>
</dbReference>
<dbReference type="RefSeq" id="WP_179726878.1">
    <property type="nucleotide sequence ID" value="NZ_BAABEF010000001.1"/>
</dbReference>
<evidence type="ECO:0000313" key="2">
    <source>
        <dbReference type="Proteomes" id="UP000582231"/>
    </source>
</evidence>
<protein>
    <recommendedName>
        <fullName evidence="3">Cache domain-containing protein</fullName>
    </recommendedName>
</protein>
<reference evidence="1 2" key="1">
    <citation type="submission" date="2020-07" db="EMBL/GenBank/DDBJ databases">
        <title>Sequencing the genomes of 1000 actinobacteria strains.</title>
        <authorList>
            <person name="Klenk H.-P."/>
        </authorList>
    </citation>
    <scope>NUCLEOTIDE SEQUENCE [LARGE SCALE GENOMIC DNA]</scope>
    <source>
        <strain evidence="1 2">DSM 19082</strain>
    </source>
</reference>
<evidence type="ECO:0000313" key="1">
    <source>
        <dbReference type="EMBL" id="NYD30651.1"/>
    </source>
</evidence>
<dbReference type="Gene3D" id="3.30.450.20">
    <property type="entry name" value="PAS domain"/>
    <property type="match status" value="1"/>
</dbReference>
<evidence type="ECO:0008006" key="3">
    <source>
        <dbReference type="Google" id="ProtNLM"/>
    </source>
</evidence>
<keyword evidence="2" id="KW-1185">Reference proteome</keyword>
<dbReference type="Pfam" id="PF22673">
    <property type="entry name" value="MCP-like_PDC_1"/>
    <property type="match status" value="1"/>
</dbReference>
<dbReference type="AlphaFoldDB" id="A0A852RAM8"/>
<sequence length="250" mass="27064">MSETTAAEEAPRVAAALCAILLPVYERIERVAATVAATPAPPGEWTESDLAPVQERIVASIVEDDALVGMGFVPAPLVIAGQERAMMWWQRNDGRTTRLRLNFDRSSIDVYDYVEMEWFQQPAAGRARVAMGPYVDYSGSELYIVTTAVPVLVDGRFVGVTGADLLFGELERRLVDVLRKEPFEAVIVNAERRVIAANSPRWVLGTRLAAAPEVGRAEGGIVYAAVEPLLPGMGWVLGLVVAEEGAKNVG</sequence>
<organism evidence="1 2">
    <name type="scientific">Nocardioides kongjuensis</name>
    <dbReference type="NCBI Taxonomy" id="349522"/>
    <lineage>
        <taxon>Bacteria</taxon>
        <taxon>Bacillati</taxon>
        <taxon>Actinomycetota</taxon>
        <taxon>Actinomycetes</taxon>
        <taxon>Propionibacteriales</taxon>
        <taxon>Nocardioidaceae</taxon>
        <taxon>Nocardioides</taxon>
    </lineage>
</organism>
<comment type="caution">
    <text evidence="1">The sequence shown here is derived from an EMBL/GenBank/DDBJ whole genome shotgun (WGS) entry which is preliminary data.</text>
</comment>
<proteinExistence type="predicted"/>
<dbReference type="Proteomes" id="UP000582231">
    <property type="component" value="Unassembled WGS sequence"/>
</dbReference>
<gene>
    <name evidence="1" type="ORF">BJ958_002197</name>
</gene>